<feature type="transmembrane region" description="Helical" evidence="1">
    <location>
        <begin position="33"/>
        <end position="51"/>
    </location>
</feature>
<dbReference type="PANTHER" id="PTHR22911">
    <property type="entry name" value="ACYL-MALONYL CONDENSING ENZYME-RELATED"/>
    <property type="match status" value="1"/>
</dbReference>
<proteinExistence type="predicted"/>
<gene>
    <name evidence="3" type="ORF">HYW89_03675</name>
</gene>
<dbReference type="PANTHER" id="PTHR22911:SF137">
    <property type="entry name" value="SOLUTE CARRIER FAMILY 35 MEMBER G2-RELATED"/>
    <property type="match status" value="1"/>
</dbReference>
<keyword evidence="1" id="KW-0472">Membrane</keyword>
<evidence type="ECO:0000256" key="1">
    <source>
        <dbReference type="SAM" id="Phobius"/>
    </source>
</evidence>
<keyword evidence="1" id="KW-1133">Transmembrane helix</keyword>
<reference evidence="3 4" key="1">
    <citation type="submission" date="2020-07" db="EMBL/GenBank/DDBJ databases">
        <title>Huge and variable diversity of episymbiotic CPR bacteria and DPANN archaea in groundwater ecosystems.</title>
        <authorList>
            <person name="He C.Y."/>
            <person name="Keren R."/>
            <person name="Whittaker M."/>
            <person name="Farag I.F."/>
            <person name="Doudna J."/>
            <person name="Cate J.H.D."/>
            <person name="Banfield J.F."/>
        </authorList>
    </citation>
    <scope>NUCLEOTIDE SEQUENCE [LARGE SCALE GENOMIC DNA]</scope>
    <source>
        <strain evidence="3">NC_groundwater_541_Ag_S-0.1um_46_50</strain>
    </source>
</reference>
<dbReference type="EMBL" id="CP066690">
    <property type="protein sequence ID" value="QQG45073.1"/>
    <property type="molecule type" value="Genomic_DNA"/>
</dbReference>
<dbReference type="InterPro" id="IPR000620">
    <property type="entry name" value="EamA_dom"/>
</dbReference>
<name>A0A7T5RJ53_9BACT</name>
<dbReference type="Pfam" id="PF00892">
    <property type="entry name" value="EamA"/>
    <property type="match status" value="1"/>
</dbReference>
<dbReference type="GO" id="GO:0016020">
    <property type="term" value="C:membrane"/>
    <property type="evidence" value="ECO:0007669"/>
    <property type="project" value="InterPro"/>
</dbReference>
<keyword evidence="1" id="KW-0812">Transmembrane</keyword>
<feature type="transmembrane region" description="Helical" evidence="1">
    <location>
        <begin position="115"/>
        <end position="134"/>
    </location>
</feature>
<evidence type="ECO:0000313" key="3">
    <source>
        <dbReference type="EMBL" id="QQG45073.1"/>
    </source>
</evidence>
<feature type="transmembrane region" description="Helical" evidence="1">
    <location>
        <begin position="63"/>
        <end position="82"/>
    </location>
</feature>
<dbReference type="AlphaFoldDB" id="A0A7T5RJ53"/>
<protein>
    <submittedName>
        <fullName evidence="3">DMT family transporter</fullName>
    </submittedName>
</protein>
<evidence type="ECO:0000259" key="2">
    <source>
        <dbReference type="Pfam" id="PF00892"/>
    </source>
</evidence>
<organism evidence="3 4">
    <name type="scientific">Candidatus Sungiibacteriota bacterium</name>
    <dbReference type="NCBI Taxonomy" id="2750080"/>
    <lineage>
        <taxon>Bacteria</taxon>
        <taxon>Candidatus Sungiibacteriota</taxon>
    </lineage>
</organism>
<dbReference type="Gene3D" id="1.10.3730.20">
    <property type="match status" value="1"/>
</dbReference>
<accession>A0A7T5RJ53</accession>
<dbReference type="InterPro" id="IPR037185">
    <property type="entry name" value="EmrE-like"/>
</dbReference>
<sequence length="136" mass="14451">MLFLVGAILFWGFSNFFMKLARGHLDSVSAMGWQALGGLFPLLTLLIYQGLNISFDKVGSTWAFFGGLFIASGGYLFLQSLGTVKISIAMPFSALNVLVTAFLGVFLLRESLTTMQIAGVVLMVGGAMLLGVSGGK</sequence>
<feature type="domain" description="EamA" evidence="2">
    <location>
        <begin position="2"/>
        <end position="130"/>
    </location>
</feature>
<dbReference type="Proteomes" id="UP000595618">
    <property type="component" value="Chromosome"/>
</dbReference>
<dbReference type="SUPFAM" id="SSF103481">
    <property type="entry name" value="Multidrug resistance efflux transporter EmrE"/>
    <property type="match status" value="1"/>
</dbReference>
<feature type="transmembrane region" description="Helical" evidence="1">
    <location>
        <begin position="88"/>
        <end position="108"/>
    </location>
</feature>
<evidence type="ECO:0000313" key="4">
    <source>
        <dbReference type="Proteomes" id="UP000595618"/>
    </source>
</evidence>